<protein>
    <recommendedName>
        <fullName evidence="2">BPTI/Kunitz inhibitor domain-containing protein</fullName>
    </recommendedName>
</protein>
<dbReference type="Pfam" id="PF00014">
    <property type="entry name" value="Kunitz_BPTI"/>
    <property type="match status" value="1"/>
</dbReference>
<reference evidence="3 4" key="1">
    <citation type="submission" date="2019-10" db="EMBL/GenBank/DDBJ databases">
        <title>Assembly and Annotation for the nematode Trichostrongylus colubriformis.</title>
        <authorList>
            <person name="Martin J."/>
        </authorList>
    </citation>
    <scope>NUCLEOTIDE SEQUENCE [LARGE SCALE GENOMIC DNA]</scope>
    <source>
        <strain evidence="3">G859</strain>
        <tissue evidence="3">Whole worm</tissue>
    </source>
</reference>
<feature type="compositionally biased region" description="Polar residues" evidence="1">
    <location>
        <begin position="102"/>
        <end position="113"/>
    </location>
</feature>
<dbReference type="InterPro" id="IPR036880">
    <property type="entry name" value="Kunitz_BPTI_sf"/>
</dbReference>
<dbReference type="InterPro" id="IPR002223">
    <property type="entry name" value="Kunitz_BPTI"/>
</dbReference>
<name>A0AAN8FK82_TRICO</name>
<evidence type="ECO:0000256" key="1">
    <source>
        <dbReference type="SAM" id="MobiDB-lite"/>
    </source>
</evidence>
<dbReference type="AlphaFoldDB" id="A0AAN8FK82"/>
<gene>
    <name evidence="3" type="ORF">GCK32_020723</name>
</gene>
<feature type="domain" description="BPTI/Kunitz inhibitor" evidence="2">
    <location>
        <begin position="9"/>
        <end position="69"/>
    </location>
</feature>
<comment type="caution">
    <text evidence="3">The sequence shown here is derived from an EMBL/GenBank/DDBJ whole genome shotgun (WGS) entry which is preliminary data.</text>
</comment>
<dbReference type="PROSITE" id="PS50279">
    <property type="entry name" value="BPTI_KUNITZ_2"/>
    <property type="match status" value="1"/>
</dbReference>
<dbReference type="SUPFAM" id="SSF57362">
    <property type="entry name" value="BPTI-like"/>
    <property type="match status" value="1"/>
</dbReference>
<dbReference type="CDD" id="cd21630">
    <property type="entry name" value="Kunitz_TAP-like"/>
    <property type="match status" value="1"/>
</dbReference>
<dbReference type="GO" id="GO:0004867">
    <property type="term" value="F:serine-type endopeptidase inhibitor activity"/>
    <property type="evidence" value="ECO:0007669"/>
    <property type="project" value="InterPro"/>
</dbReference>
<evidence type="ECO:0000313" key="3">
    <source>
        <dbReference type="EMBL" id="KAK5980591.1"/>
    </source>
</evidence>
<evidence type="ECO:0000313" key="4">
    <source>
        <dbReference type="Proteomes" id="UP001331761"/>
    </source>
</evidence>
<sequence>MRTVIIQKCAKRFYEVLRLECINASWVERFYWNDETQECEAFWYDSSCDPKDVSDRNFFESLENCQKFCRTKGHPGVTFESNFTWNGAANSNQILVLTSPSPLQEMRGSSSGNRRFKADDPLGLLQSKETNGE</sequence>
<proteinExistence type="predicted"/>
<accession>A0AAN8FK82</accession>
<dbReference type="Gene3D" id="4.10.410.10">
    <property type="entry name" value="Pancreatic trypsin inhibitor Kunitz domain"/>
    <property type="match status" value="1"/>
</dbReference>
<dbReference type="Proteomes" id="UP001331761">
    <property type="component" value="Unassembled WGS sequence"/>
</dbReference>
<dbReference type="SMART" id="SM00131">
    <property type="entry name" value="KU"/>
    <property type="match status" value="1"/>
</dbReference>
<dbReference type="EMBL" id="WIXE01007240">
    <property type="protein sequence ID" value="KAK5980591.1"/>
    <property type="molecule type" value="Genomic_DNA"/>
</dbReference>
<organism evidence="3 4">
    <name type="scientific">Trichostrongylus colubriformis</name>
    <name type="common">Black scour worm</name>
    <dbReference type="NCBI Taxonomy" id="6319"/>
    <lineage>
        <taxon>Eukaryota</taxon>
        <taxon>Metazoa</taxon>
        <taxon>Ecdysozoa</taxon>
        <taxon>Nematoda</taxon>
        <taxon>Chromadorea</taxon>
        <taxon>Rhabditida</taxon>
        <taxon>Rhabditina</taxon>
        <taxon>Rhabditomorpha</taxon>
        <taxon>Strongyloidea</taxon>
        <taxon>Trichostrongylidae</taxon>
        <taxon>Trichostrongylus</taxon>
    </lineage>
</organism>
<evidence type="ECO:0000259" key="2">
    <source>
        <dbReference type="PROSITE" id="PS50279"/>
    </source>
</evidence>
<keyword evidence="4" id="KW-1185">Reference proteome</keyword>
<feature type="region of interest" description="Disordered" evidence="1">
    <location>
        <begin position="102"/>
        <end position="133"/>
    </location>
</feature>